<evidence type="ECO:0000256" key="4">
    <source>
        <dbReference type="ARBA" id="ARBA00022729"/>
    </source>
</evidence>
<keyword evidence="4 5" id="KW-0732">Signal</keyword>
<dbReference type="OrthoDB" id="6735400at2759"/>
<evidence type="ECO:0000256" key="5">
    <source>
        <dbReference type="SAM" id="SignalP"/>
    </source>
</evidence>
<dbReference type="InterPro" id="IPR006170">
    <property type="entry name" value="PBP/GOBP"/>
</dbReference>
<dbReference type="GO" id="GO:0005615">
    <property type="term" value="C:extracellular space"/>
    <property type="evidence" value="ECO:0007669"/>
    <property type="project" value="TreeGrafter"/>
</dbReference>
<dbReference type="PANTHER" id="PTHR11857:SF43">
    <property type="entry name" value="GEO07291P1-RELATED"/>
    <property type="match status" value="1"/>
</dbReference>
<dbReference type="SUPFAM" id="SSF47565">
    <property type="entry name" value="Insect pheromone/odorant-binding proteins"/>
    <property type="match status" value="2"/>
</dbReference>
<dbReference type="Pfam" id="PF01395">
    <property type="entry name" value="PBP_GOBP"/>
    <property type="match status" value="2"/>
</dbReference>
<feature type="chain" id="PRO_5035462071" evidence="5">
    <location>
        <begin position="24"/>
        <end position="298"/>
    </location>
</feature>
<organism evidence="6 7">
    <name type="scientific">Ignelater luminosus</name>
    <name type="common">Cucubano</name>
    <name type="synonym">Pyrophorus luminosus</name>
    <dbReference type="NCBI Taxonomy" id="2038154"/>
    <lineage>
        <taxon>Eukaryota</taxon>
        <taxon>Metazoa</taxon>
        <taxon>Ecdysozoa</taxon>
        <taxon>Arthropoda</taxon>
        <taxon>Hexapoda</taxon>
        <taxon>Insecta</taxon>
        <taxon>Pterygota</taxon>
        <taxon>Neoptera</taxon>
        <taxon>Endopterygota</taxon>
        <taxon>Coleoptera</taxon>
        <taxon>Polyphaga</taxon>
        <taxon>Elateriformia</taxon>
        <taxon>Elateroidea</taxon>
        <taxon>Elateridae</taxon>
        <taxon>Agrypninae</taxon>
        <taxon>Pyrophorini</taxon>
        <taxon>Ignelater</taxon>
    </lineage>
</organism>
<dbReference type="Gene3D" id="1.10.238.20">
    <property type="entry name" value="Pheromone/general odorant binding protein domain"/>
    <property type="match status" value="2"/>
</dbReference>
<sequence length="298" mass="34426">MKRQVIFFLCYIILQVKIDTIAARAIDADEIPDPLTEEEIECIKELGLDEEHILEIDAKEITPEDDDQYNRFAECFCRKMKLQYDNGSMDYDALREYAQELTTEALKDRDDEVILMVRQVVNEAVAYCQDNPAEGTSHGQIAVRTQNCIVQKLYEAKGGAIDKIPLTEEEQQCIDDLGLNKEHILLEIDDEDGAPEDDDQYNRFTECYWKKMELQYDNGKIDYDALRRFTQQAATEDLKDGDEEVVLMVKQLVRRAVNYCRDNPAEGNSHGQIAVKTQNCIVQTLSEITKDQKYHYLV</sequence>
<accession>A0A8K0G2N3</accession>
<evidence type="ECO:0000313" key="7">
    <source>
        <dbReference type="Proteomes" id="UP000801492"/>
    </source>
</evidence>
<dbReference type="AlphaFoldDB" id="A0A8K0G2N3"/>
<comment type="subcellular location">
    <subcellularLocation>
        <location evidence="1">Secreted</location>
    </subcellularLocation>
</comment>
<dbReference type="PANTHER" id="PTHR11857">
    <property type="entry name" value="ODORANT BINDING PROTEIN-RELATED"/>
    <property type="match status" value="1"/>
</dbReference>
<name>A0A8K0G2N3_IGNLU</name>
<dbReference type="GO" id="GO:0007608">
    <property type="term" value="P:sensory perception of smell"/>
    <property type="evidence" value="ECO:0007669"/>
    <property type="project" value="TreeGrafter"/>
</dbReference>
<gene>
    <name evidence="6" type="ORF">ILUMI_22692</name>
</gene>
<evidence type="ECO:0000256" key="3">
    <source>
        <dbReference type="ARBA" id="ARBA00022525"/>
    </source>
</evidence>
<comment type="caution">
    <text evidence="6">The sequence shown here is derived from an EMBL/GenBank/DDBJ whole genome shotgun (WGS) entry which is preliminary data.</text>
</comment>
<dbReference type="InterPro" id="IPR036728">
    <property type="entry name" value="PBP_GOBP_sf"/>
</dbReference>
<evidence type="ECO:0000256" key="1">
    <source>
        <dbReference type="ARBA" id="ARBA00004613"/>
    </source>
</evidence>
<dbReference type="GO" id="GO:0005549">
    <property type="term" value="F:odorant binding"/>
    <property type="evidence" value="ECO:0007669"/>
    <property type="project" value="InterPro"/>
</dbReference>
<dbReference type="Proteomes" id="UP000801492">
    <property type="component" value="Unassembled WGS sequence"/>
</dbReference>
<keyword evidence="3" id="KW-0964">Secreted</keyword>
<keyword evidence="7" id="KW-1185">Reference proteome</keyword>
<evidence type="ECO:0000313" key="6">
    <source>
        <dbReference type="EMBL" id="KAF2883483.1"/>
    </source>
</evidence>
<evidence type="ECO:0000256" key="2">
    <source>
        <dbReference type="ARBA" id="ARBA00008098"/>
    </source>
</evidence>
<reference evidence="6" key="1">
    <citation type="submission" date="2019-08" db="EMBL/GenBank/DDBJ databases">
        <title>The genome of the North American firefly Photinus pyralis.</title>
        <authorList>
            <consortium name="Photinus pyralis genome working group"/>
            <person name="Fallon T.R."/>
            <person name="Sander Lower S.E."/>
            <person name="Weng J.-K."/>
        </authorList>
    </citation>
    <scope>NUCLEOTIDE SEQUENCE</scope>
    <source>
        <strain evidence="6">TRF0915ILg1</strain>
        <tissue evidence="6">Whole body</tissue>
    </source>
</reference>
<comment type="similarity">
    <text evidence="2">Belongs to the PBP/GOBP family.</text>
</comment>
<protein>
    <submittedName>
        <fullName evidence="6">Uncharacterized protein</fullName>
    </submittedName>
</protein>
<feature type="signal peptide" evidence="5">
    <location>
        <begin position="1"/>
        <end position="23"/>
    </location>
</feature>
<dbReference type="EMBL" id="VTPC01090405">
    <property type="protein sequence ID" value="KAF2883483.1"/>
    <property type="molecule type" value="Genomic_DNA"/>
</dbReference>
<proteinExistence type="inferred from homology"/>